<comment type="caution">
    <text evidence="2">The sequence shown here is derived from an EMBL/GenBank/DDBJ whole genome shotgun (WGS) entry which is preliminary data.</text>
</comment>
<name>A0A9J6BP93_POLVA</name>
<dbReference type="AlphaFoldDB" id="A0A9J6BP93"/>
<feature type="chain" id="PRO_5039907527" description="MD-2-related lipid-recognition domain-containing protein" evidence="1">
    <location>
        <begin position="22"/>
        <end position="177"/>
    </location>
</feature>
<keyword evidence="3" id="KW-1185">Reference proteome</keyword>
<gene>
    <name evidence="2" type="ORF">PVAND_001864</name>
</gene>
<evidence type="ECO:0008006" key="4">
    <source>
        <dbReference type="Google" id="ProtNLM"/>
    </source>
</evidence>
<evidence type="ECO:0000313" key="2">
    <source>
        <dbReference type="EMBL" id="KAG5671676.1"/>
    </source>
</evidence>
<protein>
    <recommendedName>
        <fullName evidence="4">MD-2-related lipid-recognition domain-containing protein</fullName>
    </recommendedName>
</protein>
<sequence length="177" mass="20157">MGRIGICLISLSIFFINFTFAAVMIQNIEVNILDKSIVSCTVNMTGENPKSVDFKIKIKKALTDVILYFESFTLLNNGEYDELLPREEISICVIPSTEHLMANFVYREVSKVSQSSIRCPIMPGEYHIRGVKIFSEDIPSQLTIDNVKLEVNGSYFEPNFKLRELFTTVIYLVAQQN</sequence>
<dbReference type="PANTHER" id="PTHR20898">
    <property type="entry name" value="DAEDALUS ON 3-RELATED-RELATED"/>
    <property type="match status" value="1"/>
</dbReference>
<reference evidence="2" key="1">
    <citation type="submission" date="2021-03" db="EMBL/GenBank/DDBJ databases">
        <title>Chromosome level genome of the anhydrobiotic midge Polypedilum vanderplanki.</title>
        <authorList>
            <person name="Yoshida Y."/>
            <person name="Kikawada T."/>
            <person name="Gusev O."/>
        </authorList>
    </citation>
    <scope>NUCLEOTIDE SEQUENCE</scope>
    <source>
        <strain evidence="2">NIAS01</strain>
        <tissue evidence="2">Whole body or cell culture</tissue>
    </source>
</reference>
<evidence type="ECO:0000313" key="3">
    <source>
        <dbReference type="Proteomes" id="UP001107558"/>
    </source>
</evidence>
<feature type="signal peptide" evidence="1">
    <location>
        <begin position="1"/>
        <end position="21"/>
    </location>
</feature>
<organism evidence="2 3">
    <name type="scientific">Polypedilum vanderplanki</name>
    <name type="common">Sleeping chironomid midge</name>
    <dbReference type="NCBI Taxonomy" id="319348"/>
    <lineage>
        <taxon>Eukaryota</taxon>
        <taxon>Metazoa</taxon>
        <taxon>Ecdysozoa</taxon>
        <taxon>Arthropoda</taxon>
        <taxon>Hexapoda</taxon>
        <taxon>Insecta</taxon>
        <taxon>Pterygota</taxon>
        <taxon>Neoptera</taxon>
        <taxon>Endopterygota</taxon>
        <taxon>Diptera</taxon>
        <taxon>Nematocera</taxon>
        <taxon>Chironomoidea</taxon>
        <taxon>Chironomidae</taxon>
        <taxon>Chironominae</taxon>
        <taxon>Polypedilum</taxon>
        <taxon>Polypedilum</taxon>
    </lineage>
</organism>
<accession>A0A9J6BP93</accession>
<proteinExistence type="predicted"/>
<dbReference type="EMBL" id="JADBJN010000003">
    <property type="protein sequence ID" value="KAG5671676.1"/>
    <property type="molecule type" value="Genomic_DNA"/>
</dbReference>
<evidence type="ECO:0000256" key="1">
    <source>
        <dbReference type="SAM" id="SignalP"/>
    </source>
</evidence>
<keyword evidence="1" id="KW-0732">Signal</keyword>
<dbReference type="Proteomes" id="UP001107558">
    <property type="component" value="Chromosome 3"/>
</dbReference>
<dbReference type="PANTHER" id="PTHR20898:SF1">
    <property type="entry name" value="MD-2-RELATED LIPID-RECOGNITION DOMAIN-CONTAINING PROTEIN"/>
    <property type="match status" value="1"/>
</dbReference>